<accession>A0AAE3ATQ4</accession>
<sequence>MSLRTNLRFESKSAVSWLTALWIFLMTAVFPYYMKNHYSQMGVRKFSFFLTVSLVCLIPAGVLAAGSWGKACAAKVFLRMHKPESDAKTQTSVQAQAHPAARSLSNLDIAMLCYLTAIFVSWLFSVDRAAAWTGTDGWSMGLRTQVLLVLMYFLVSRYLIWWKGLLAVHMLASGGVFLLGILHRFSIDPLGMYQGLDESWQLLFLSTIGQASWYSGYVCVALTAGAAVFFIAKDNRIRMAAGLYCMLGFGTVVTQNSDSAFAAMVFLLLGLFLAGCDSFDRMERFLETLLLMFGSFKLIGILQELFPEKAKQLGSLSKFLSKSTATWVFFLIVCMGYIVLLLYRQKHEAAEIIRCGRTLRKIAVIGVVGLMLLFVVTIWANTTGLLQKWFGVSSTGQYLLFDEYWGNSRGFSWSITAETFAKLPLWRKLTGVGPDCYSVYCYADTDLAGRLHHYFGQNQTLTNAHNEFLNQLFCTGGIGFAAFVGFLAAAVCRFWKNREKEPMALMGLLAVLVYGAHNFFCYQQVCCIPFLFLLIAMSENLVRKAAEK</sequence>
<feature type="transmembrane region" description="Helical" evidence="5">
    <location>
        <begin position="259"/>
        <end position="276"/>
    </location>
</feature>
<dbReference type="RefSeq" id="WP_308728243.1">
    <property type="nucleotide sequence ID" value="NZ_JAJEQF010000018.1"/>
</dbReference>
<dbReference type="AlphaFoldDB" id="A0AAE3ATQ4"/>
<keyword evidence="4 5" id="KW-0472">Membrane</keyword>
<comment type="caution">
    <text evidence="7">The sequence shown here is derived from an EMBL/GenBank/DDBJ whole genome shotgun (WGS) entry which is preliminary data.</text>
</comment>
<dbReference type="EMBL" id="JAJEQF010000018">
    <property type="protein sequence ID" value="MCC2167698.1"/>
    <property type="molecule type" value="Genomic_DNA"/>
</dbReference>
<feature type="transmembrane region" description="Helical" evidence="5">
    <location>
        <begin position="107"/>
        <end position="125"/>
    </location>
</feature>
<keyword evidence="8" id="KW-1185">Reference proteome</keyword>
<dbReference type="InterPro" id="IPR007016">
    <property type="entry name" value="O-antigen_ligase-rel_domated"/>
</dbReference>
<feature type="transmembrane region" description="Helical" evidence="5">
    <location>
        <begin position="326"/>
        <end position="343"/>
    </location>
</feature>
<evidence type="ECO:0000256" key="2">
    <source>
        <dbReference type="ARBA" id="ARBA00022692"/>
    </source>
</evidence>
<evidence type="ECO:0000259" key="6">
    <source>
        <dbReference type="Pfam" id="PF04932"/>
    </source>
</evidence>
<dbReference type="PANTHER" id="PTHR37422">
    <property type="entry name" value="TEICHURONIC ACID BIOSYNTHESIS PROTEIN TUAE"/>
    <property type="match status" value="1"/>
</dbReference>
<keyword evidence="3 5" id="KW-1133">Transmembrane helix</keyword>
<dbReference type="GO" id="GO:0016874">
    <property type="term" value="F:ligase activity"/>
    <property type="evidence" value="ECO:0007669"/>
    <property type="project" value="UniProtKB-KW"/>
</dbReference>
<dbReference type="InterPro" id="IPR051533">
    <property type="entry name" value="WaaL-like"/>
</dbReference>
<feature type="transmembrane region" description="Helical" evidence="5">
    <location>
        <begin position="237"/>
        <end position="253"/>
    </location>
</feature>
<dbReference type="Pfam" id="PF04932">
    <property type="entry name" value="Wzy_C"/>
    <property type="match status" value="1"/>
</dbReference>
<dbReference type="PANTHER" id="PTHR37422:SF13">
    <property type="entry name" value="LIPOPOLYSACCHARIDE BIOSYNTHESIS PROTEIN PA4999-RELATED"/>
    <property type="match status" value="1"/>
</dbReference>
<feature type="transmembrane region" description="Helical" evidence="5">
    <location>
        <begin position="137"/>
        <end position="155"/>
    </location>
</feature>
<feature type="transmembrane region" description="Helical" evidence="5">
    <location>
        <begin position="14"/>
        <end position="34"/>
    </location>
</feature>
<keyword evidence="7" id="KW-0436">Ligase</keyword>
<feature type="transmembrane region" description="Helical" evidence="5">
    <location>
        <begin position="162"/>
        <end position="182"/>
    </location>
</feature>
<comment type="subcellular location">
    <subcellularLocation>
        <location evidence="1">Membrane</location>
        <topology evidence="1">Multi-pass membrane protein</topology>
    </subcellularLocation>
</comment>
<evidence type="ECO:0000313" key="7">
    <source>
        <dbReference type="EMBL" id="MCC2167698.1"/>
    </source>
</evidence>
<proteinExistence type="predicted"/>
<protein>
    <submittedName>
        <fullName evidence="7">O-antigen ligase family protein</fullName>
    </submittedName>
</protein>
<feature type="transmembrane region" description="Helical" evidence="5">
    <location>
        <begin position="503"/>
        <end position="520"/>
    </location>
</feature>
<organism evidence="7 8">
    <name type="scientific">Gallintestinimicrobium propionicum</name>
    <dbReference type="NCBI Taxonomy" id="2981770"/>
    <lineage>
        <taxon>Bacteria</taxon>
        <taxon>Bacillati</taxon>
        <taxon>Bacillota</taxon>
        <taxon>Clostridia</taxon>
        <taxon>Lachnospirales</taxon>
        <taxon>Lachnospiraceae</taxon>
        <taxon>Gallintestinimicrobium</taxon>
    </lineage>
</organism>
<evidence type="ECO:0000256" key="5">
    <source>
        <dbReference type="SAM" id="Phobius"/>
    </source>
</evidence>
<evidence type="ECO:0000256" key="3">
    <source>
        <dbReference type="ARBA" id="ARBA00022989"/>
    </source>
</evidence>
<evidence type="ECO:0000256" key="1">
    <source>
        <dbReference type="ARBA" id="ARBA00004141"/>
    </source>
</evidence>
<dbReference type="GO" id="GO:0016020">
    <property type="term" value="C:membrane"/>
    <property type="evidence" value="ECO:0007669"/>
    <property type="project" value="UniProtKB-SubCell"/>
</dbReference>
<gene>
    <name evidence="7" type="ORF">LKD45_08340</name>
</gene>
<feature type="domain" description="O-antigen ligase-related" evidence="6">
    <location>
        <begin position="317"/>
        <end position="484"/>
    </location>
</feature>
<feature type="transmembrane region" description="Helical" evidence="5">
    <location>
        <begin position="46"/>
        <end position="69"/>
    </location>
</feature>
<feature type="transmembrane region" description="Helical" evidence="5">
    <location>
        <begin position="202"/>
        <end position="230"/>
    </location>
</feature>
<feature type="transmembrane region" description="Helical" evidence="5">
    <location>
        <begin position="288"/>
        <end position="306"/>
    </location>
</feature>
<evidence type="ECO:0000313" key="8">
    <source>
        <dbReference type="Proteomes" id="UP001199355"/>
    </source>
</evidence>
<feature type="transmembrane region" description="Helical" evidence="5">
    <location>
        <begin position="363"/>
        <end position="380"/>
    </location>
</feature>
<name>A0AAE3ATQ4_9FIRM</name>
<evidence type="ECO:0000256" key="4">
    <source>
        <dbReference type="ARBA" id="ARBA00023136"/>
    </source>
</evidence>
<reference evidence="7 8" key="1">
    <citation type="submission" date="2021-10" db="EMBL/GenBank/DDBJ databases">
        <title>Anaerobic single-cell dispensing facilitates the cultivation of human gut bacteria.</title>
        <authorList>
            <person name="Afrizal A."/>
        </authorList>
    </citation>
    <scope>NUCLEOTIDE SEQUENCE [LARGE SCALE GENOMIC DNA]</scope>
    <source>
        <strain evidence="7 8">CLA-AA-H244</strain>
    </source>
</reference>
<feature type="transmembrane region" description="Helical" evidence="5">
    <location>
        <begin position="468"/>
        <end position="491"/>
    </location>
</feature>
<dbReference type="Proteomes" id="UP001199355">
    <property type="component" value="Unassembled WGS sequence"/>
</dbReference>
<keyword evidence="2 5" id="KW-0812">Transmembrane</keyword>